<feature type="region of interest" description="Disordered" evidence="5">
    <location>
        <begin position="423"/>
        <end position="475"/>
    </location>
</feature>
<protein>
    <recommendedName>
        <fullName evidence="9">Ankyrin repeat protein</fullName>
    </recommendedName>
</protein>
<feature type="region of interest" description="Disordered" evidence="5">
    <location>
        <begin position="197"/>
        <end position="217"/>
    </location>
</feature>
<evidence type="ECO:0000256" key="4">
    <source>
        <dbReference type="ARBA" id="ARBA00023136"/>
    </source>
</evidence>
<dbReference type="AlphaFoldDB" id="A0AAD4FA12"/>
<dbReference type="InterPro" id="IPR050829">
    <property type="entry name" value="CorA_MIT"/>
</dbReference>
<feature type="region of interest" description="Disordered" evidence="5">
    <location>
        <begin position="138"/>
        <end position="161"/>
    </location>
</feature>
<evidence type="ECO:0000256" key="6">
    <source>
        <dbReference type="SAM" id="Phobius"/>
    </source>
</evidence>
<feature type="compositionally biased region" description="Polar residues" evidence="5">
    <location>
        <begin position="273"/>
        <end position="300"/>
    </location>
</feature>
<dbReference type="Pfam" id="PF01544">
    <property type="entry name" value="CorA"/>
    <property type="match status" value="1"/>
</dbReference>
<reference evidence="7" key="1">
    <citation type="submission" date="2023-02" db="EMBL/GenBank/DDBJ databases">
        <authorList>
            <person name="Palmer J.M."/>
        </authorList>
    </citation>
    <scope>NUCLEOTIDE SEQUENCE</scope>
    <source>
        <strain evidence="7">FW57</strain>
    </source>
</reference>
<comment type="subcellular location">
    <subcellularLocation>
        <location evidence="1">Membrane</location>
        <topology evidence="1">Multi-pass membrane protein</topology>
    </subcellularLocation>
</comment>
<organism evidence="7 8">
    <name type="scientific">Staphylotrichum longicolle</name>
    <dbReference type="NCBI Taxonomy" id="669026"/>
    <lineage>
        <taxon>Eukaryota</taxon>
        <taxon>Fungi</taxon>
        <taxon>Dikarya</taxon>
        <taxon>Ascomycota</taxon>
        <taxon>Pezizomycotina</taxon>
        <taxon>Sordariomycetes</taxon>
        <taxon>Sordariomycetidae</taxon>
        <taxon>Sordariales</taxon>
        <taxon>Chaetomiaceae</taxon>
        <taxon>Staphylotrichum</taxon>
    </lineage>
</organism>
<comment type="caution">
    <text evidence="7">The sequence shown here is derived from an EMBL/GenBank/DDBJ whole genome shotgun (WGS) entry which is preliminary data.</text>
</comment>
<dbReference type="InterPro" id="IPR045863">
    <property type="entry name" value="CorA_TM1_TM2"/>
</dbReference>
<feature type="region of interest" description="Disordered" evidence="5">
    <location>
        <begin position="259"/>
        <end position="309"/>
    </location>
</feature>
<feature type="compositionally biased region" description="Polar residues" evidence="5">
    <location>
        <begin position="449"/>
        <end position="461"/>
    </location>
</feature>
<feature type="region of interest" description="Disordered" evidence="5">
    <location>
        <begin position="823"/>
        <end position="843"/>
    </location>
</feature>
<dbReference type="GO" id="GO:0016020">
    <property type="term" value="C:membrane"/>
    <property type="evidence" value="ECO:0007669"/>
    <property type="project" value="UniProtKB-SubCell"/>
</dbReference>
<dbReference type="EMBL" id="JAHCVI010000001">
    <property type="protein sequence ID" value="KAG7294652.1"/>
    <property type="molecule type" value="Genomic_DNA"/>
</dbReference>
<accession>A0AAD4FA12</accession>
<dbReference type="InterPro" id="IPR002523">
    <property type="entry name" value="MgTranspt_CorA/ZnTranspt_ZntB"/>
</dbReference>
<feature type="region of interest" description="Disordered" evidence="5">
    <location>
        <begin position="1"/>
        <end position="36"/>
    </location>
</feature>
<evidence type="ECO:0000256" key="5">
    <source>
        <dbReference type="SAM" id="MobiDB-lite"/>
    </source>
</evidence>
<dbReference type="Proteomes" id="UP001197093">
    <property type="component" value="Unassembled WGS sequence"/>
</dbReference>
<dbReference type="PANTHER" id="PTHR47685">
    <property type="entry name" value="MAGNESIUM TRANSPORT PROTEIN CORA"/>
    <property type="match status" value="1"/>
</dbReference>
<keyword evidence="8" id="KW-1185">Reference proteome</keyword>
<dbReference type="SUPFAM" id="SSF144083">
    <property type="entry name" value="Magnesium transport protein CorA, transmembrane region"/>
    <property type="match status" value="1"/>
</dbReference>
<evidence type="ECO:0000256" key="1">
    <source>
        <dbReference type="ARBA" id="ARBA00004141"/>
    </source>
</evidence>
<dbReference type="GO" id="GO:0015099">
    <property type="term" value="F:nickel cation transmembrane transporter activity"/>
    <property type="evidence" value="ECO:0007669"/>
    <property type="project" value="TreeGrafter"/>
</dbReference>
<keyword evidence="4 6" id="KW-0472">Membrane</keyword>
<sequence>MARRSGTHHRAPRPLAKNKRQSSFTSKLNPSAYDPENFPPTCRSALPHTPAAIRDHVKHYFACIDIAERVKFFDLDHEIWKYEYEVELENARASVGITTDDEVAKKEAERRVAATRASVAVAIEAQYRRTQILRKALRAPRGETTAQATEGAQPDDKAPAGTMDLVRDVESSGGKWRSSLQYQKGIEEVKRWKLACGRPPASEDAGSDGMPPPNSMEAGRVRARQIIADTGRQLSDDHDEADYVLERDINAYLIQYTRKEEDQGQSPDLMPSLPSSRTPTLETLEQTNQSPADGKTSTSQRLHEGRLRPIDESLDDCRFKGRFPGQRLSIEALLGDPATGLQSNMNILSKDRSQKLDDTRIRYFHIPSNNMEWVEATVLAGPATSVDEIEDNPKNIVLFMPYLHWETDRMRITAAKTIERETLLQSEKRQARTDQNRADRKAQRKGLSKGTTPITHPQNAPSGKLRRFNNAKPKGSGTTGDFFAQFVGVDPNSDPNARLLVESPLGQYLLDAARLHQAMSTYRDQQMLEKYLFKDPPLHPRRTLDQSYYWTLNTTRERDRDQVVYRGTSMNLETSHRLLEPPHVKETNAMKKLVSEVCRHKNSEKKTEWQWTGHHQMTDEQGCIHCRNDIRRISQLVMVDQLWMWVLDEQTIITSFPRRYGFNKHDFSGVHRSIRERLQSARKNQIRSVYDLALIILDECSNTFFDRIKTNDSQPQVMDIFSEAIGKVTNKHTLYFQRVWDWASEASAIYRSKSKHTNSSTLHGRILDIYPEGKLQQEIKDIIDELDIMLHIYNKQREVIRRFCKHVEHIFDPDGRWKEGSVTHAVTGDQQKQPGTKESADEQRRKQLSWFRSQSQELLADVDDRIGELEGLRKAAGSTAQSVTELLSLKQQQASVVQAWESVKQAEEAVRQGRTIMVFTIFTIIFLPLSFMSSVFGMNNIEFGDNTTQTLLGQFTLMLIIFSLCIAFSSLIRAIIHSATHLVVYWLLVNTGIYRVWLTVSETLEAQKLLRATEKRVDEMKQKGEGRKKGAMRKKGRGV</sequence>
<feature type="transmembrane region" description="Helical" evidence="6">
    <location>
        <begin position="982"/>
        <end position="1000"/>
    </location>
</feature>
<dbReference type="GO" id="GO:0015095">
    <property type="term" value="F:magnesium ion transmembrane transporter activity"/>
    <property type="evidence" value="ECO:0007669"/>
    <property type="project" value="TreeGrafter"/>
</dbReference>
<feature type="compositionally biased region" description="Basic residues" evidence="5">
    <location>
        <begin position="1029"/>
        <end position="1039"/>
    </location>
</feature>
<feature type="compositionally biased region" description="Basic residues" evidence="5">
    <location>
        <begin position="1"/>
        <end position="20"/>
    </location>
</feature>
<keyword evidence="3 6" id="KW-1133">Transmembrane helix</keyword>
<gene>
    <name evidence="7" type="ORF">NEMBOFW57_004729</name>
</gene>
<feature type="region of interest" description="Disordered" evidence="5">
    <location>
        <begin position="1020"/>
        <end position="1039"/>
    </location>
</feature>
<keyword evidence="2 6" id="KW-0812">Transmembrane</keyword>
<evidence type="ECO:0008006" key="9">
    <source>
        <dbReference type="Google" id="ProtNLM"/>
    </source>
</evidence>
<name>A0AAD4FA12_9PEZI</name>
<proteinExistence type="predicted"/>
<feature type="transmembrane region" description="Helical" evidence="6">
    <location>
        <begin position="951"/>
        <end position="976"/>
    </location>
</feature>
<evidence type="ECO:0000256" key="2">
    <source>
        <dbReference type="ARBA" id="ARBA00022692"/>
    </source>
</evidence>
<feature type="transmembrane region" description="Helical" evidence="6">
    <location>
        <begin position="916"/>
        <end position="939"/>
    </location>
</feature>
<evidence type="ECO:0000256" key="3">
    <source>
        <dbReference type="ARBA" id="ARBA00022989"/>
    </source>
</evidence>
<dbReference type="PANTHER" id="PTHR47685:SF1">
    <property type="entry name" value="MAGNESIUM TRANSPORT PROTEIN CORA"/>
    <property type="match status" value="1"/>
</dbReference>
<feature type="compositionally biased region" description="Basic and acidic residues" evidence="5">
    <location>
        <begin position="423"/>
        <end position="441"/>
    </location>
</feature>
<evidence type="ECO:0000313" key="7">
    <source>
        <dbReference type="EMBL" id="KAG7294652.1"/>
    </source>
</evidence>
<dbReference type="Gene3D" id="1.20.58.340">
    <property type="entry name" value="Magnesium transport protein CorA, transmembrane region"/>
    <property type="match status" value="1"/>
</dbReference>
<dbReference type="GO" id="GO:0015087">
    <property type="term" value="F:cobalt ion transmembrane transporter activity"/>
    <property type="evidence" value="ECO:0007669"/>
    <property type="project" value="TreeGrafter"/>
</dbReference>
<evidence type="ECO:0000313" key="8">
    <source>
        <dbReference type="Proteomes" id="UP001197093"/>
    </source>
</evidence>